<gene>
    <name evidence="3" type="ORF">YM304_26590</name>
</gene>
<dbReference type="AlphaFoldDB" id="A0A6C7E9F3"/>
<dbReference type="Pfam" id="PF13699">
    <property type="entry name" value="eCIS_core"/>
    <property type="match status" value="1"/>
</dbReference>
<dbReference type="EMBL" id="AP012057">
    <property type="protein sequence ID" value="BAN02973.1"/>
    <property type="molecule type" value="Genomic_DNA"/>
</dbReference>
<dbReference type="RefSeq" id="WP_015442220.1">
    <property type="nucleotide sequence ID" value="NC_020520.1"/>
</dbReference>
<dbReference type="OrthoDB" id="9153660at2"/>
<dbReference type="Proteomes" id="UP000011863">
    <property type="component" value="Chromosome"/>
</dbReference>
<evidence type="ECO:0000313" key="3">
    <source>
        <dbReference type="EMBL" id="BAN02973.1"/>
    </source>
</evidence>
<evidence type="ECO:0000313" key="4">
    <source>
        <dbReference type="Proteomes" id="UP000011863"/>
    </source>
</evidence>
<evidence type="ECO:0000259" key="2">
    <source>
        <dbReference type="Pfam" id="PF13699"/>
    </source>
</evidence>
<sequence length="187" mass="19781">MIEHSNESQHDVAEPVRAAEAAPAPDSVQRAPAPVDTAIAAAVGTNFSVPPSTPRVQRMAARPAGASDAPAIRRAPTDVIRRKGDNDTGLPDSLKAGIERLSGFAMDDVKVHFNSSKPAQVGAHAYALGTDIHVASGQERHLPHEAWHVVQQKQGRVKPTTQISTPVERDDALEAEATKMGDQALNG</sequence>
<feature type="region of interest" description="Disordered" evidence="1">
    <location>
        <begin position="1"/>
        <end position="69"/>
    </location>
</feature>
<accession>A0A6C7E9F3</accession>
<keyword evidence="4" id="KW-1185">Reference proteome</keyword>
<dbReference type="InterPro" id="IPR025295">
    <property type="entry name" value="eCIS_core_dom"/>
</dbReference>
<feature type="domain" description="eCIS core" evidence="2">
    <location>
        <begin position="90"/>
        <end position="155"/>
    </location>
</feature>
<reference evidence="3 4" key="1">
    <citation type="journal article" date="2013" name="Int. J. Syst. Evol. Microbiol.">
        <title>Ilumatobacter nonamiense sp. nov. and Ilumatobacter coccineum sp. nov., isolated from seashore sand.</title>
        <authorList>
            <person name="Matsumoto A."/>
            <person name="Kasai H."/>
            <person name="Matsuo Y."/>
            <person name="Shizuri Y."/>
            <person name="Ichikawa N."/>
            <person name="Fujita N."/>
            <person name="Omura S."/>
            <person name="Takahashi Y."/>
        </authorList>
    </citation>
    <scope>NUCLEOTIDE SEQUENCE [LARGE SCALE GENOMIC DNA]</scope>
    <source>
        <strain evidence="4">NBRC 103263 / KCTC 29153 / YM16-304</strain>
    </source>
</reference>
<feature type="compositionally biased region" description="Low complexity" evidence="1">
    <location>
        <begin position="15"/>
        <end position="43"/>
    </location>
</feature>
<dbReference type="KEGG" id="aym:YM304_26590"/>
<feature type="compositionally biased region" description="Basic and acidic residues" evidence="1">
    <location>
        <begin position="167"/>
        <end position="179"/>
    </location>
</feature>
<feature type="region of interest" description="Disordered" evidence="1">
    <location>
        <begin position="151"/>
        <end position="187"/>
    </location>
</feature>
<feature type="compositionally biased region" description="Low complexity" evidence="1">
    <location>
        <begin position="60"/>
        <end position="69"/>
    </location>
</feature>
<feature type="compositionally biased region" description="Polar residues" evidence="1">
    <location>
        <begin position="151"/>
        <end position="165"/>
    </location>
</feature>
<feature type="compositionally biased region" description="Basic and acidic residues" evidence="1">
    <location>
        <begin position="1"/>
        <end position="14"/>
    </location>
</feature>
<evidence type="ECO:0000256" key="1">
    <source>
        <dbReference type="SAM" id="MobiDB-lite"/>
    </source>
</evidence>
<protein>
    <recommendedName>
        <fullName evidence="2">eCIS core domain-containing protein</fullName>
    </recommendedName>
</protein>
<proteinExistence type="predicted"/>
<name>A0A6C7E9F3_ILUCY</name>
<organism evidence="3 4">
    <name type="scientific">Ilumatobacter coccineus (strain NBRC 103263 / KCTC 29153 / YM16-304)</name>
    <dbReference type="NCBI Taxonomy" id="1313172"/>
    <lineage>
        <taxon>Bacteria</taxon>
        <taxon>Bacillati</taxon>
        <taxon>Actinomycetota</taxon>
        <taxon>Acidimicrobiia</taxon>
        <taxon>Acidimicrobiales</taxon>
        <taxon>Ilumatobacteraceae</taxon>
        <taxon>Ilumatobacter</taxon>
    </lineage>
</organism>